<dbReference type="Pfam" id="PF04471">
    <property type="entry name" value="Mrr_cat"/>
    <property type="match status" value="1"/>
</dbReference>
<dbReference type="PANTHER" id="PTHR30015">
    <property type="entry name" value="MRR RESTRICTION SYSTEM PROTEIN"/>
    <property type="match status" value="1"/>
</dbReference>
<proteinExistence type="predicted"/>
<dbReference type="InterPro" id="IPR052906">
    <property type="entry name" value="Type_IV_Methyl-Rstrct_Enzyme"/>
</dbReference>
<keyword evidence="3" id="KW-1185">Reference proteome</keyword>
<evidence type="ECO:0000313" key="2">
    <source>
        <dbReference type="EMBL" id="WBM39335.1"/>
    </source>
</evidence>
<feature type="domain" description="Restriction endonuclease type IV Mrr" evidence="1">
    <location>
        <begin position="143"/>
        <end position="251"/>
    </location>
</feature>
<keyword evidence="2" id="KW-0378">Hydrolase</keyword>
<gene>
    <name evidence="2" type="ORF">M2J83_05810</name>
</gene>
<dbReference type="InterPro" id="IPR007560">
    <property type="entry name" value="Restrct_endonuc_IV_Mrr"/>
</dbReference>
<sequence length="293" mass="33077">MWHHASTNDDINIMGPTQEICIFCRTGMMMEVIENKWQIDEDKIKTEHEVTTKENIKYVDGIFSSHLTITHICHPDDAAFYCCPVCGWWCIIQEVQYDTPKMPYMAFQWAAGALISQNFPDISAPLSEVRCFLAAQYDQRFLIDPYRLEDVVASIFRSFKCHVHISSRSHDGGLDIFGLDPRGQQFGVQVKRYRRKIGVEQLREFVGALTLHGILRGIFVTTSSFTSGVPKLRGQAQISGIQLKCADATKLFDMLKAAQIRDFDPSGLKDLALTHTASVSSLNYGGAFHMNSL</sequence>
<dbReference type="SUPFAM" id="SSF52980">
    <property type="entry name" value="Restriction endonuclease-like"/>
    <property type="match status" value="1"/>
</dbReference>
<dbReference type="Gene3D" id="3.40.1350.10">
    <property type="match status" value="1"/>
</dbReference>
<dbReference type="InterPro" id="IPR011856">
    <property type="entry name" value="tRNA_endonuc-like_dom_sf"/>
</dbReference>
<evidence type="ECO:0000259" key="1">
    <source>
        <dbReference type="Pfam" id="PF04471"/>
    </source>
</evidence>
<dbReference type="InterPro" id="IPR011335">
    <property type="entry name" value="Restrct_endonuc-II-like"/>
</dbReference>
<accession>A0ABY7N5X9</accession>
<protein>
    <submittedName>
        <fullName evidence="2">Restriction endonuclease</fullName>
    </submittedName>
</protein>
<dbReference type="GO" id="GO:0004519">
    <property type="term" value="F:endonuclease activity"/>
    <property type="evidence" value="ECO:0007669"/>
    <property type="project" value="UniProtKB-KW"/>
</dbReference>
<organism evidence="2 3">
    <name type="scientific">Alcaligenes faecalis</name>
    <dbReference type="NCBI Taxonomy" id="511"/>
    <lineage>
        <taxon>Bacteria</taxon>
        <taxon>Pseudomonadati</taxon>
        <taxon>Pseudomonadota</taxon>
        <taxon>Betaproteobacteria</taxon>
        <taxon>Burkholderiales</taxon>
        <taxon>Alcaligenaceae</taxon>
        <taxon>Alcaligenes</taxon>
    </lineage>
</organism>
<evidence type="ECO:0000313" key="3">
    <source>
        <dbReference type="Proteomes" id="UP001211866"/>
    </source>
</evidence>
<dbReference type="RefSeq" id="WP_270119189.1">
    <property type="nucleotide sequence ID" value="NZ_CP096916.1"/>
</dbReference>
<reference evidence="2 3" key="1">
    <citation type="submission" date="2022-05" db="EMBL/GenBank/DDBJ databases">
        <title>Complete sequence of strain NY11312.</title>
        <authorList>
            <person name="Zhou D."/>
        </authorList>
    </citation>
    <scope>NUCLEOTIDE SEQUENCE [LARGE SCALE GENOMIC DNA]</scope>
    <source>
        <strain evidence="2 3">NY11312</strain>
    </source>
</reference>
<name>A0ABY7N5X9_ALCFA</name>
<dbReference type="EMBL" id="CP096916">
    <property type="protein sequence ID" value="WBM39335.1"/>
    <property type="molecule type" value="Genomic_DNA"/>
</dbReference>
<dbReference type="PANTHER" id="PTHR30015:SF7">
    <property type="entry name" value="TYPE IV METHYL-DIRECTED RESTRICTION ENZYME ECOKMRR"/>
    <property type="match status" value="1"/>
</dbReference>
<keyword evidence="2" id="KW-0540">Nuclease</keyword>
<keyword evidence="2" id="KW-0255">Endonuclease</keyword>
<dbReference type="Proteomes" id="UP001211866">
    <property type="component" value="Chromosome"/>
</dbReference>